<dbReference type="InParanoid" id="G0MZ34"/>
<dbReference type="AlphaFoldDB" id="G0MZ34"/>
<proteinExistence type="predicted"/>
<keyword evidence="4" id="KW-0328">Glycosyltransferase</keyword>
<evidence type="ECO:0000256" key="7">
    <source>
        <dbReference type="ARBA" id="ARBA00022824"/>
    </source>
</evidence>
<evidence type="ECO:0000256" key="5">
    <source>
        <dbReference type="ARBA" id="ARBA00022679"/>
    </source>
</evidence>
<dbReference type="EMBL" id="GL379822">
    <property type="protein sequence ID" value="EGT48324.1"/>
    <property type="molecule type" value="Genomic_DNA"/>
</dbReference>
<accession>G0MZ34</accession>
<dbReference type="HOGENOM" id="CLU_035382_1_2_1"/>
<keyword evidence="6 11" id="KW-0812">Transmembrane</keyword>
<evidence type="ECO:0000313" key="12">
    <source>
        <dbReference type="EMBL" id="EGT48324.1"/>
    </source>
</evidence>
<dbReference type="PANTHER" id="PTHR12646:SF0">
    <property type="entry name" value="DOL-P-MAN:MAN(5)GLCNAC(2)-PP-DOL ALPHA-1,3-MANNOSYLTRANSFERASE"/>
    <property type="match status" value="1"/>
</dbReference>
<keyword evidence="5" id="KW-0808">Transferase</keyword>
<feature type="transmembrane region" description="Helical" evidence="11">
    <location>
        <begin position="12"/>
        <end position="40"/>
    </location>
</feature>
<dbReference type="InterPro" id="IPR007873">
    <property type="entry name" value="Glycosyltransferase_ALG3"/>
</dbReference>
<evidence type="ECO:0000256" key="1">
    <source>
        <dbReference type="ARBA" id="ARBA00004477"/>
    </source>
</evidence>
<dbReference type="Pfam" id="PF05208">
    <property type="entry name" value="ALG3"/>
    <property type="match status" value="1"/>
</dbReference>
<evidence type="ECO:0000256" key="2">
    <source>
        <dbReference type="ARBA" id="ARBA00004922"/>
    </source>
</evidence>
<gene>
    <name evidence="12" type="ORF">CAEBREN_16828</name>
</gene>
<dbReference type="EC" id="2.4.1.258" evidence="3"/>
<dbReference type="OMA" id="HIFAYRI"/>
<evidence type="ECO:0000256" key="9">
    <source>
        <dbReference type="ARBA" id="ARBA00023136"/>
    </source>
</evidence>
<organism evidence="13">
    <name type="scientific">Caenorhabditis brenneri</name>
    <name type="common">Nematode worm</name>
    <dbReference type="NCBI Taxonomy" id="135651"/>
    <lineage>
        <taxon>Eukaryota</taxon>
        <taxon>Metazoa</taxon>
        <taxon>Ecdysozoa</taxon>
        <taxon>Nematoda</taxon>
        <taxon>Chromadorea</taxon>
        <taxon>Rhabditida</taxon>
        <taxon>Rhabditina</taxon>
        <taxon>Rhabditomorpha</taxon>
        <taxon>Rhabditoidea</taxon>
        <taxon>Rhabditidae</taxon>
        <taxon>Peloderinae</taxon>
        <taxon>Caenorhabditis</taxon>
    </lineage>
</organism>
<evidence type="ECO:0000256" key="6">
    <source>
        <dbReference type="ARBA" id="ARBA00022692"/>
    </source>
</evidence>
<dbReference type="Proteomes" id="UP000008068">
    <property type="component" value="Unassembled WGS sequence"/>
</dbReference>
<dbReference type="PANTHER" id="PTHR12646">
    <property type="entry name" value="NOT56 - RELATED"/>
    <property type="match status" value="1"/>
</dbReference>
<feature type="transmembrane region" description="Helical" evidence="11">
    <location>
        <begin position="173"/>
        <end position="203"/>
    </location>
</feature>
<keyword evidence="8 11" id="KW-1133">Transmembrane helix</keyword>
<dbReference type="GO" id="GO:0005789">
    <property type="term" value="C:endoplasmic reticulum membrane"/>
    <property type="evidence" value="ECO:0007669"/>
    <property type="project" value="UniProtKB-SubCell"/>
</dbReference>
<evidence type="ECO:0000256" key="11">
    <source>
        <dbReference type="SAM" id="Phobius"/>
    </source>
</evidence>
<comment type="pathway">
    <text evidence="2">Protein modification; protein glycosylation.</text>
</comment>
<reference evidence="13" key="1">
    <citation type="submission" date="2011-07" db="EMBL/GenBank/DDBJ databases">
        <authorList>
            <consortium name="Caenorhabditis brenneri Sequencing and Analysis Consortium"/>
            <person name="Wilson R.K."/>
        </authorList>
    </citation>
    <scope>NUCLEOTIDE SEQUENCE [LARGE SCALE GENOMIC DNA]</scope>
    <source>
        <strain evidence="13">PB2801</strain>
    </source>
</reference>
<dbReference type="eggNOG" id="KOG2762">
    <property type="taxonomic scope" value="Eukaryota"/>
</dbReference>
<evidence type="ECO:0000256" key="8">
    <source>
        <dbReference type="ARBA" id="ARBA00022989"/>
    </source>
</evidence>
<dbReference type="GO" id="GO:0052925">
    <property type="term" value="F:dol-P-Man:Man(5)GlcNAc(2)-PP-Dol alpha-1,3-mannosyltransferase activity"/>
    <property type="evidence" value="ECO:0007669"/>
    <property type="project" value="UniProtKB-EC"/>
</dbReference>
<keyword evidence="7" id="KW-0256">Endoplasmic reticulum</keyword>
<dbReference type="OrthoDB" id="20028at2759"/>
<evidence type="ECO:0000313" key="13">
    <source>
        <dbReference type="Proteomes" id="UP000008068"/>
    </source>
</evidence>
<keyword evidence="13" id="KW-1185">Reference proteome</keyword>
<name>G0MZ34_CAEBE</name>
<protein>
    <recommendedName>
        <fullName evidence="3">dolichyl-P-Man:Man5GlcNAc2-PP-dolichol alpha-1,3-mannosyltransferase</fullName>
        <ecNumber evidence="3">2.4.1.258</ecNumber>
    </recommendedName>
</protein>
<evidence type="ECO:0000256" key="10">
    <source>
        <dbReference type="ARBA" id="ARBA00049506"/>
    </source>
</evidence>
<keyword evidence="9 11" id="KW-0472">Membrane</keyword>
<comment type="subcellular location">
    <subcellularLocation>
        <location evidence="1">Endoplasmic reticulum membrane</location>
        <topology evidence="1">Multi-pass membrane protein</topology>
    </subcellularLocation>
</comment>
<feature type="transmembrane region" description="Helical" evidence="11">
    <location>
        <begin position="102"/>
        <end position="119"/>
    </location>
</feature>
<sequence length="218" mass="25126">MRELVSRIVLGLFSISEVWFTAVAAILMIVEAVLSHLVIIKVNYTEIDWSTYMQQVECYSKKGILNYTQIGGDTGPVVYPAGHIFAYRILHFLTSSGRNIRLAQHIFQCFYLFNLFMVFRILQKTMRVPPIVLLLVTVTGYRIHSIFMLRLFNDPLAMMLFYVAMDRFLNEKWLVGCIFYSVAVSIKMNVLLFAPAMFFTLILNNSYMHTLGYLALCG</sequence>
<dbReference type="STRING" id="135651.G0MZ34"/>
<comment type="catalytic activity">
    <reaction evidence="10">
        <text>an alpha-D-Man-(1-&gt;2)-alpha-D-Man-(1-&gt;2)-alpha-D-Man-(1-&gt;3)-[alpha-D-Man-(1-&gt;6)]-beta-D-Man-(1-&gt;4)-beta-D-GlcNAc-(1-&gt;4)-alpha-D-GlcNAc-diphospho-di-trans,poly-cis-dolichol + a di-trans,poly-cis-dolichyl beta-D-mannosyl phosphate = an alpha-D-Man-(1-&gt;2)-alpha-D-Man-(1-&gt;2)-alpha-D-Man-(1-&gt;3)-[alpha-D-Man-(1-&gt;3)-alpha-D-Man-(1-&gt;6)]-beta-D-Man-(1-&gt;4)-beta-D-GlcNAc-(1-&gt;4)-alpha-D-GlcNAc-diphospho-di-trans,poly-cis-dolichol + a di-trans,poly-cis-dolichyl phosphate + H(+)</text>
        <dbReference type="Rhea" id="RHEA:29527"/>
        <dbReference type="Rhea" id="RHEA-COMP:19498"/>
        <dbReference type="Rhea" id="RHEA-COMP:19501"/>
        <dbReference type="Rhea" id="RHEA-COMP:19516"/>
        <dbReference type="Rhea" id="RHEA-COMP:19517"/>
        <dbReference type="ChEBI" id="CHEBI:15378"/>
        <dbReference type="ChEBI" id="CHEBI:57683"/>
        <dbReference type="ChEBI" id="CHEBI:58211"/>
        <dbReference type="ChEBI" id="CHEBI:132515"/>
        <dbReference type="ChEBI" id="CHEBI:132516"/>
        <dbReference type="EC" id="2.4.1.258"/>
    </reaction>
    <physiologicalReaction direction="left-to-right" evidence="10">
        <dbReference type="Rhea" id="RHEA:29528"/>
    </physiologicalReaction>
</comment>
<evidence type="ECO:0000256" key="3">
    <source>
        <dbReference type="ARBA" id="ARBA00011964"/>
    </source>
</evidence>
<evidence type="ECO:0000256" key="4">
    <source>
        <dbReference type="ARBA" id="ARBA00022676"/>
    </source>
</evidence>